<name>F2DZT3_HORVV</name>
<proteinExistence type="evidence at transcript level"/>
<accession>F2DZT3</accession>
<reference evidence="2" key="1">
    <citation type="journal article" date="2011" name="Plant Physiol.">
        <title>Comprehensive sequence analysis of 24,783 barley full-length cDNAs derived from 12 clone libraries.</title>
        <authorList>
            <person name="Matsumoto T."/>
            <person name="Tanaka T."/>
            <person name="Sakai H."/>
            <person name="Amano N."/>
            <person name="Kanamori H."/>
            <person name="Kurita K."/>
            <person name="Kikuta A."/>
            <person name="Kamiya K."/>
            <person name="Yamamoto M."/>
            <person name="Ikawa H."/>
            <person name="Fujii N."/>
            <person name="Hori K."/>
            <person name="Itoh T."/>
            <person name="Sato K."/>
        </authorList>
    </citation>
    <scope>NUCLEOTIDE SEQUENCE</scope>
    <source>
        <tissue evidence="2">Shoot and root</tissue>
    </source>
</reference>
<protein>
    <submittedName>
        <fullName evidence="2">Predicted protein</fullName>
    </submittedName>
</protein>
<dbReference type="RefSeq" id="XP_044970636.1">
    <property type="nucleotide sequence ID" value="XM_045114701.1"/>
</dbReference>
<sequence length="117" mass="12875">MARALFRFSLYRHRIPSRPWCGHSADAACAHLARPLPRWILAPSFGHGASTLPTSGSLVVHGAGTPPLQPGPSPSSTTAGSWLHRPTMLTFILLKREVSWRPVEELPPAREPHYIII</sequence>
<feature type="region of interest" description="Disordered" evidence="1">
    <location>
        <begin position="56"/>
        <end position="81"/>
    </location>
</feature>
<evidence type="ECO:0000256" key="1">
    <source>
        <dbReference type="SAM" id="MobiDB-lite"/>
    </source>
</evidence>
<dbReference type="AlphaFoldDB" id="F2DZT3"/>
<organism evidence="2">
    <name type="scientific">Hordeum vulgare subsp. vulgare</name>
    <name type="common">Domesticated barley</name>
    <dbReference type="NCBI Taxonomy" id="112509"/>
    <lineage>
        <taxon>Eukaryota</taxon>
        <taxon>Viridiplantae</taxon>
        <taxon>Streptophyta</taxon>
        <taxon>Embryophyta</taxon>
        <taxon>Tracheophyta</taxon>
        <taxon>Spermatophyta</taxon>
        <taxon>Magnoliopsida</taxon>
        <taxon>Liliopsida</taxon>
        <taxon>Poales</taxon>
        <taxon>Poaceae</taxon>
        <taxon>BOP clade</taxon>
        <taxon>Pooideae</taxon>
        <taxon>Triticodae</taxon>
        <taxon>Triticeae</taxon>
        <taxon>Hordeinae</taxon>
        <taxon>Hordeum</taxon>
    </lineage>
</organism>
<dbReference type="GeneID" id="123430865"/>
<dbReference type="KEGG" id="hvg:123430865"/>
<evidence type="ECO:0000313" key="2">
    <source>
        <dbReference type="EMBL" id="BAK00605.1"/>
    </source>
</evidence>
<dbReference type="EMBL" id="AK369404">
    <property type="protein sequence ID" value="BAK00605.1"/>
    <property type="molecule type" value="mRNA"/>
</dbReference>